<dbReference type="PANTHER" id="PTHR23028:SF53">
    <property type="entry name" value="ACYL_TRANSF_3 DOMAIN-CONTAINING PROTEIN"/>
    <property type="match status" value="1"/>
</dbReference>
<dbReference type="InterPro" id="IPR050879">
    <property type="entry name" value="Acyltransferase_3"/>
</dbReference>
<evidence type="ECO:0000313" key="4">
    <source>
        <dbReference type="Proteomes" id="UP001223743"/>
    </source>
</evidence>
<keyword evidence="1" id="KW-1133">Transmembrane helix</keyword>
<feature type="transmembrane region" description="Helical" evidence="1">
    <location>
        <begin position="70"/>
        <end position="90"/>
    </location>
</feature>
<feature type="transmembrane region" description="Helical" evidence="1">
    <location>
        <begin position="212"/>
        <end position="230"/>
    </location>
</feature>
<feature type="transmembrane region" description="Helical" evidence="1">
    <location>
        <begin position="102"/>
        <end position="120"/>
    </location>
</feature>
<feature type="transmembrane region" description="Helical" evidence="1">
    <location>
        <begin position="306"/>
        <end position="323"/>
    </location>
</feature>
<keyword evidence="1" id="KW-0812">Transmembrane</keyword>
<dbReference type="RefSeq" id="WP_266280865.1">
    <property type="nucleotide sequence ID" value="NZ_JAPKNF010000001.1"/>
</dbReference>
<gene>
    <name evidence="3" type="ORF">QO015_001157</name>
</gene>
<organism evidence="3 4">
    <name type="scientific">Kaistia geumhonensis</name>
    <dbReference type="NCBI Taxonomy" id="410839"/>
    <lineage>
        <taxon>Bacteria</taxon>
        <taxon>Pseudomonadati</taxon>
        <taxon>Pseudomonadota</taxon>
        <taxon>Alphaproteobacteria</taxon>
        <taxon>Hyphomicrobiales</taxon>
        <taxon>Kaistiaceae</taxon>
        <taxon>Kaistia</taxon>
    </lineage>
</organism>
<feature type="transmembrane region" description="Helical" evidence="1">
    <location>
        <begin position="161"/>
        <end position="182"/>
    </location>
</feature>
<evidence type="ECO:0000259" key="2">
    <source>
        <dbReference type="Pfam" id="PF01757"/>
    </source>
</evidence>
<name>A0ABU0M3L7_9HYPH</name>
<feature type="transmembrane region" description="Helical" evidence="1">
    <location>
        <begin position="335"/>
        <end position="352"/>
    </location>
</feature>
<accession>A0ABU0M3L7</accession>
<evidence type="ECO:0000313" key="3">
    <source>
        <dbReference type="EMBL" id="MDQ0515544.1"/>
    </source>
</evidence>
<evidence type="ECO:0000256" key="1">
    <source>
        <dbReference type="SAM" id="Phobius"/>
    </source>
</evidence>
<dbReference type="Proteomes" id="UP001223743">
    <property type="component" value="Unassembled WGS sequence"/>
</dbReference>
<dbReference type="PANTHER" id="PTHR23028">
    <property type="entry name" value="ACETYLTRANSFERASE"/>
    <property type="match status" value="1"/>
</dbReference>
<dbReference type="EMBL" id="JAUSWJ010000001">
    <property type="protein sequence ID" value="MDQ0515544.1"/>
    <property type="molecule type" value="Genomic_DNA"/>
</dbReference>
<keyword evidence="4" id="KW-1185">Reference proteome</keyword>
<feature type="transmembrane region" description="Helical" evidence="1">
    <location>
        <begin position="273"/>
        <end position="294"/>
    </location>
</feature>
<feature type="transmembrane region" description="Helical" evidence="1">
    <location>
        <begin position="189"/>
        <end position="206"/>
    </location>
</feature>
<sequence length="381" mass="42440">MIGADSQAKVQDGSKRDIVFIHFLRGLAPLLVIFAHVPGLWLLERNETWSVFQFYKIAILGPLQISDGGGHFGVVVFFLISGYIISAVAVRETRTEFFVKRVLRIFPTLLAATAIAFVIVKLSEAFALGPIYSTDATKLIDFLKSAVMISWIFPSPRALSVAWSLMPELIFYLIVFVLLGLMKRAPIKATLVMILIYCALTFPMALSPYLAYLGYFTIYLPILIIGRIFYLEQRKQIEVRAAMALIILCAAMFVSVYSVRFPGELFNVGNGRIWNYIYALGLFYGLMVSDMKYVPRPIAYCADISYALYLVHLPVGIFVLNLLDGSPIPFGLRSFLAIAAAFAAAHVVHIVVERPAQQWARRILRRGPPLAVTQTSVTPAG</sequence>
<keyword evidence="1" id="KW-0472">Membrane</keyword>
<feature type="domain" description="Acyltransferase 3" evidence="2">
    <location>
        <begin position="19"/>
        <end position="344"/>
    </location>
</feature>
<protein>
    <submittedName>
        <fullName evidence="3">Peptidoglycan/LPS O-acetylase OafA/YrhL</fullName>
    </submittedName>
</protein>
<feature type="transmembrane region" description="Helical" evidence="1">
    <location>
        <begin position="20"/>
        <end position="43"/>
    </location>
</feature>
<feature type="transmembrane region" description="Helical" evidence="1">
    <location>
        <begin position="242"/>
        <end position="261"/>
    </location>
</feature>
<dbReference type="Pfam" id="PF01757">
    <property type="entry name" value="Acyl_transf_3"/>
    <property type="match status" value="1"/>
</dbReference>
<comment type="caution">
    <text evidence="3">The sequence shown here is derived from an EMBL/GenBank/DDBJ whole genome shotgun (WGS) entry which is preliminary data.</text>
</comment>
<reference evidence="3 4" key="1">
    <citation type="submission" date="2023-07" db="EMBL/GenBank/DDBJ databases">
        <title>Genomic Encyclopedia of Type Strains, Phase IV (KMG-IV): sequencing the most valuable type-strain genomes for metagenomic binning, comparative biology and taxonomic classification.</title>
        <authorList>
            <person name="Goeker M."/>
        </authorList>
    </citation>
    <scope>NUCLEOTIDE SEQUENCE [LARGE SCALE GENOMIC DNA]</scope>
    <source>
        <strain evidence="3 4">B1-1</strain>
    </source>
</reference>
<dbReference type="InterPro" id="IPR002656">
    <property type="entry name" value="Acyl_transf_3_dom"/>
</dbReference>
<proteinExistence type="predicted"/>